<dbReference type="CDD" id="cd12148">
    <property type="entry name" value="fungal_TF_MHR"/>
    <property type="match status" value="1"/>
</dbReference>
<feature type="compositionally biased region" description="Polar residues" evidence="8">
    <location>
        <begin position="26"/>
        <end position="37"/>
    </location>
</feature>
<proteinExistence type="predicted"/>
<evidence type="ECO:0000256" key="4">
    <source>
        <dbReference type="ARBA" id="ARBA00022771"/>
    </source>
</evidence>
<feature type="region of interest" description="Disordered" evidence="8">
    <location>
        <begin position="167"/>
        <end position="208"/>
    </location>
</feature>
<evidence type="ECO:0000256" key="1">
    <source>
        <dbReference type="ARBA" id="ARBA00004123"/>
    </source>
</evidence>
<organism evidence="10 11">
    <name type="scientific">Acrodontium crateriforme</name>
    <dbReference type="NCBI Taxonomy" id="150365"/>
    <lineage>
        <taxon>Eukaryota</taxon>
        <taxon>Fungi</taxon>
        <taxon>Dikarya</taxon>
        <taxon>Ascomycota</taxon>
        <taxon>Pezizomycotina</taxon>
        <taxon>Dothideomycetes</taxon>
        <taxon>Dothideomycetidae</taxon>
        <taxon>Mycosphaerellales</taxon>
        <taxon>Teratosphaeriaceae</taxon>
        <taxon>Acrodontium</taxon>
    </lineage>
</organism>
<feature type="domain" description="C2H2-type" evidence="9">
    <location>
        <begin position="145"/>
        <end position="174"/>
    </location>
</feature>
<dbReference type="GO" id="GO:0005634">
    <property type="term" value="C:nucleus"/>
    <property type="evidence" value="ECO:0007669"/>
    <property type="project" value="UniProtKB-SubCell"/>
</dbReference>
<dbReference type="PANTHER" id="PTHR40626">
    <property type="entry name" value="MIP31509P"/>
    <property type="match status" value="1"/>
</dbReference>
<evidence type="ECO:0000256" key="6">
    <source>
        <dbReference type="ARBA" id="ARBA00023242"/>
    </source>
</evidence>
<dbReference type="GO" id="GO:0006351">
    <property type="term" value="P:DNA-templated transcription"/>
    <property type="evidence" value="ECO:0007669"/>
    <property type="project" value="InterPro"/>
</dbReference>
<dbReference type="AlphaFoldDB" id="A0AAQ3M788"/>
<dbReference type="GO" id="GO:0000978">
    <property type="term" value="F:RNA polymerase II cis-regulatory region sequence-specific DNA binding"/>
    <property type="evidence" value="ECO:0007669"/>
    <property type="project" value="InterPro"/>
</dbReference>
<dbReference type="Pfam" id="PF04082">
    <property type="entry name" value="Fungal_trans"/>
    <property type="match status" value="1"/>
</dbReference>
<evidence type="ECO:0000313" key="10">
    <source>
        <dbReference type="EMBL" id="WPH01418.1"/>
    </source>
</evidence>
<feature type="domain" description="C2H2-type" evidence="9">
    <location>
        <begin position="118"/>
        <end position="140"/>
    </location>
</feature>
<gene>
    <name evidence="10" type="ORF">R9X50_00426300</name>
</gene>
<reference evidence="10 11" key="1">
    <citation type="submission" date="2023-11" db="EMBL/GenBank/DDBJ databases">
        <title>An acidophilic fungus is an integral part of prey digestion in a carnivorous sundew plant.</title>
        <authorList>
            <person name="Tsai I.J."/>
        </authorList>
    </citation>
    <scope>NUCLEOTIDE SEQUENCE [LARGE SCALE GENOMIC DNA]</scope>
    <source>
        <strain evidence="10">169a</strain>
    </source>
</reference>
<evidence type="ECO:0000256" key="3">
    <source>
        <dbReference type="ARBA" id="ARBA00022737"/>
    </source>
</evidence>
<dbReference type="SMART" id="SM00355">
    <property type="entry name" value="ZnF_C2H2"/>
    <property type="match status" value="2"/>
</dbReference>
<dbReference type="InterPro" id="IPR051059">
    <property type="entry name" value="VerF-like"/>
</dbReference>
<dbReference type="PROSITE" id="PS00028">
    <property type="entry name" value="ZINC_FINGER_C2H2_1"/>
    <property type="match status" value="2"/>
</dbReference>
<protein>
    <recommendedName>
        <fullName evidence="9">C2H2-type domain-containing protein</fullName>
    </recommendedName>
</protein>
<sequence>MTDLPPDHPSTSSPPPPPPHPHHQQHNFTSTSTSNPCNKRRRQSDHSTHTNSEPQHSSNANWSAPTPHRNLNLSSHSSRVDDDRDMHLSSATTPRPSAAVKYTRTGRVSKAAKGQRVHSCEECGKTYTRAEHLRRHQQNHKPGAYPCDILGCGRSFYREDLLVRHKARHNDPLNPPSRSGSVDSETPGPLLNPNLRSHSPPSPAARGSIDGANEIIGVGLSHNTTAIPMPQPRTGTRYEGSMSMLQPQPVGYSPSLAPRKNYMPIAEPPMPHQFPIAVGTAGSCSDYTYGAWDGSAYNSPVRYDSPTADLSYTTGGPYFDQLTRNRNLSASSFYGATSAPRSPASAGSSVTYMPQWAHGAQVASYQTFNNTSSGSESSYSNAGGMYNGFVEQDLLPDLVNRSRLISAQDRDQLERNHLMLPLPSESIGLSVQFDSAFTQEDRYLNAYWVCVHPLFPVIHKPSFQFQAASPLLRAAIMTLGAQSLQSSEDVAKGRVMHERCLKTLKRRTIDQNHTYRVCDMQAIVLVEIYSVFKSRRPPLHFSQDFETVYRLLASHPEALTRDLAEDTPMNQAPPPGRDFLDVLNKSSSCKQRLLAACYVLDQQHSTIFGRAQTTCMTISGVDLLFPKSQSEWDTSLEQQCLLLCQGQIPGEPCHEKIYEAMNVVPTVEHVPSVTYDGFQSQLMMACIADPLNEPQTLGCISEQNIELSPILLAMDQSARTKMAFHTFMLCKQTPVRDILAVAGESWVMAEKLGSQSEFTASQIEAHQWATGAAKTPAQVCGLQSPVQRAVHHATQIIALHHAQPQTGLLFQEWALYLAAVVLWARAYTVTKEPHQSRKPRLSLSIPNPSPITFSVLNGAASHELETSVMTLCSGGDVAVSTAEWKDTRNMLVWVKLQIEKVDVPHNCGLTNGALDVLGKLVARGNETGWFGSR</sequence>
<dbReference type="GO" id="GO:0000981">
    <property type="term" value="F:DNA-binding transcription factor activity, RNA polymerase II-specific"/>
    <property type="evidence" value="ECO:0007669"/>
    <property type="project" value="InterPro"/>
</dbReference>
<accession>A0AAQ3M788</accession>
<evidence type="ECO:0000259" key="9">
    <source>
        <dbReference type="PROSITE" id="PS50157"/>
    </source>
</evidence>
<feature type="compositionally biased region" description="Polar residues" evidence="8">
    <location>
        <begin position="49"/>
        <end position="73"/>
    </location>
</feature>
<keyword evidence="4 7" id="KW-0863">Zinc-finger</keyword>
<dbReference type="InterPro" id="IPR013087">
    <property type="entry name" value="Znf_C2H2_type"/>
</dbReference>
<dbReference type="SUPFAM" id="SSF57667">
    <property type="entry name" value="beta-beta-alpha zinc fingers"/>
    <property type="match status" value="1"/>
</dbReference>
<comment type="subcellular location">
    <subcellularLocation>
        <location evidence="1">Nucleus</location>
    </subcellularLocation>
</comment>
<dbReference type="Proteomes" id="UP001303373">
    <property type="component" value="Chromosome 6"/>
</dbReference>
<evidence type="ECO:0000256" key="2">
    <source>
        <dbReference type="ARBA" id="ARBA00022723"/>
    </source>
</evidence>
<keyword evidence="2" id="KW-0479">Metal-binding</keyword>
<dbReference type="GO" id="GO:0000785">
    <property type="term" value="C:chromatin"/>
    <property type="evidence" value="ECO:0007669"/>
    <property type="project" value="TreeGrafter"/>
</dbReference>
<dbReference type="InterPro" id="IPR007219">
    <property type="entry name" value="XnlR_reg_dom"/>
</dbReference>
<evidence type="ECO:0000256" key="5">
    <source>
        <dbReference type="ARBA" id="ARBA00022833"/>
    </source>
</evidence>
<keyword evidence="11" id="KW-1185">Reference proteome</keyword>
<dbReference type="PANTHER" id="PTHR40626:SF30">
    <property type="entry name" value="FINGER DOMAIN PROTEIN, PUTATIVE (AFU_ORTHOLOGUE AFUA_4G13600)-RELATED"/>
    <property type="match status" value="1"/>
</dbReference>
<evidence type="ECO:0000256" key="8">
    <source>
        <dbReference type="SAM" id="MobiDB-lite"/>
    </source>
</evidence>
<dbReference type="Gene3D" id="3.30.160.60">
    <property type="entry name" value="Classic Zinc Finger"/>
    <property type="match status" value="1"/>
</dbReference>
<feature type="compositionally biased region" description="Basic and acidic residues" evidence="8">
    <location>
        <begin position="78"/>
        <end position="87"/>
    </location>
</feature>
<keyword evidence="3" id="KW-0677">Repeat</keyword>
<evidence type="ECO:0000313" key="11">
    <source>
        <dbReference type="Proteomes" id="UP001303373"/>
    </source>
</evidence>
<dbReference type="EMBL" id="CP138585">
    <property type="protein sequence ID" value="WPH01418.1"/>
    <property type="molecule type" value="Genomic_DNA"/>
</dbReference>
<evidence type="ECO:0000256" key="7">
    <source>
        <dbReference type="PROSITE-ProRule" id="PRU00042"/>
    </source>
</evidence>
<feature type="region of interest" description="Disordered" evidence="8">
    <location>
        <begin position="1"/>
        <end position="113"/>
    </location>
</feature>
<name>A0AAQ3M788_9PEZI</name>
<dbReference type="PROSITE" id="PS50157">
    <property type="entry name" value="ZINC_FINGER_C2H2_2"/>
    <property type="match status" value="2"/>
</dbReference>
<dbReference type="InterPro" id="IPR036236">
    <property type="entry name" value="Znf_C2H2_sf"/>
</dbReference>
<keyword evidence="6" id="KW-0539">Nucleus</keyword>
<dbReference type="FunFam" id="3.30.160.60:FF:000065">
    <property type="entry name" value="B-cell CLL/lymphoma 6, member B"/>
    <property type="match status" value="1"/>
</dbReference>
<keyword evidence="5" id="KW-0862">Zinc</keyword>
<dbReference type="GO" id="GO:0008270">
    <property type="term" value="F:zinc ion binding"/>
    <property type="evidence" value="ECO:0007669"/>
    <property type="project" value="UniProtKB-KW"/>
</dbReference>
<dbReference type="Pfam" id="PF00096">
    <property type="entry name" value="zf-C2H2"/>
    <property type="match status" value="2"/>
</dbReference>